<dbReference type="PANTHER" id="PTHR11799">
    <property type="entry name" value="PARAOXONASE"/>
    <property type="match status" value="1"/>
</dbReference>
<gene>
    <name evidence="2" type="ORF">EAH76_08025</name>
</gene>
<dbReference type="RefSeq" id="WP_140849727.1">
    <property type="nucleotide sequence ID" value="NZ_RCZC01000002.1"/>
</dbReference>
<evidence type="ECO:0000256" key="1">
    <source>
        <dbReference type="SAM" id="SignalP"/>
    </source>
</evidence>
<feature type="chain" id="PRO_5021421795" description="SMP-30/Gluconolactonase/LRE-like region domain-containing protein" evidence="1">
    <location>
        <begin position="30"/>
        <end position="369"/>
    </location>
</feature>
<organism evidence="2 3">
    <name type="scientific">Sphingomonas glacialis</name>
    <dbReference type="NCBI Taxonomy" id="658225"/>
    <lineage>
        <taxon>Bacteria</taxon>
        <taxon>Pseudomonadati</taxon>
        <taxon>Pseudomonadota</taxon>
        <taxon>Alphaproteobacteria</taxon>
        <taxon>Sphingomonadales</taxon>
        <taxon>Sphingomonadaceae</taxon>
        <taxon>Sphingomonas</taxon>
    </lineage>
</organism>
<dbReference type="EMBL" id="RCZC01000002">
    <property type="protein sequence ID" value="TPG54575.1"/>
    <property type="molecule type" value="Genomic_DNA"/>
</dbReference>
<dbReference type="AlphaFoldDB" id="A0A502FYG7"/>
<dbReference type="SUPFAM" id="SSF63829">
    <property type="entry name" value="Calcium-dependent phosphotriesterase"/>
    <property type="match status" value="1"/>
</dbReference>
<protein>
    <recommendedName>
        <fullName evidence="4">SMP-30/Gluconolactonase/LRE-like region domain-containing protein</fullName>
    </recommendedName>
</protein>
<comment type="caution">
    <text evidence="2">The sequence shown here is derived from an EMBL/GenBank/DDBJ whole genome shotgun (WGS) entry which is preliminary data.</text>
</comment>
<dbReference type="OrthoDB" id="1158171at2"/>
<dbReference type="Gene3D" id="2.120.10.30">
    <property type="entry name" value="TolB, C-terminal domain"/>
    <property type="match status" value="1"/>
</dbReference>
<proteinExistence type="predicted"/>
<sequence>MGHAVRASTVVAIAGIGLLSMATGASVGAQPAPVHERRASPAACAPRDGLTFVCGITHPEDLVRVPGTRWVIASSFIVSPNGGQPAPLYAIDVTTRSVQQIAVDLAAPAHRATAECPAPPTQFGAHGLAIGPGRQGKPTLYAVNHAVRESVEMFEISATRARVGLRWLGCVTFASKLFLNSVAATPDGGFVVTNLLDRTDPERWPKMRSGRPTGRVYRWAPGQGIRAVPETEFAGDNGILVDPRGTMFVAAWGGHAIIRLRRCGQHMCTTSVPVDFLPDNLRWDANGNILIAGQRRDLAHFLEPCQPAPCRVAWTVARLDVKRMKVVELARGDGTGFTDATTALEVGDSLWLGSASDNRIAIMANDTVR</sequence>
<evidence type="ECO:0000313" key="3">
    <source>
        <dbReference type="Proteomes" id="UP000319931"/>
    </source>
</evidence>
<feature type="signal peptide" evidence="1">
    <location>
        <begin position="1"/>
        <end position="29"/>
    </location>
</feature>
<dbReference type="InterPro" id="IPR051288">
    <property type="entry name" value="Serum_paraoxonase/arylesterase"/>
</dbReference>
<keyword evidence="1" id="KW-0732">Signal</keyword>
<name>A0A502FYG7_9SPHN</name>
<dbReference type="InterPro" id="IPR011042">
    <property type="entry name" value="6-blade_b-propeller_TolB-like"/>
</dbReference>
<evidence type="ECO:0008006" key="4">
    <source>
        <dbReference type="Google" id="ProtNLM"/>
    </source>
</evidence>
<reference evidence="2 3" key="1">
    <citation type="journal article" date="2019" name="Environ. Microbiol.">
        <title>Species interactions and distinct microbial communities in high Arctic permafrost affected cryosols are associated with the CH4 and CO2 gas fluxes.</title>
        <authorList>
            <person name="Altshuler I."/>
            <person name="Hamel J."/>
            <person name="Turney S."/>
            <person name="Magnuson E."/>
            <person name="Levesque R."/>
            <person name="Greer C."/>
            <person name="Whyte L.G."/>
        </authorList>
    </citation>
    <scope>NUCLEOTIDE SEQUENCE [LARGE SCALE GENOMIC DNA]</scope>
    <source>
        <strain evidence="2 3">E6.1</strain>
    </source>
</reference>
<dbReference type="Proteomes" id="UP000319931">
    <property type="component" value="Unassembled WGS sequence"/>
</dbReference>
<dbReference type="PANTHER" id="PTHR11799:SF12">
    <property type="entry name" value="PARAOXONASE-RELATED"/>
    <property type="match status" value="1"/>
</dbReference>
<evidence type="ECO:0000313" key="2">
    <source>
        <dbReference type="EMBL" id="TPG54575.1"/>
    </source>
</evidence>
<accession>A0A502FYG7</accession>
<keyword evidence="3" id="KW-1185">Reference proteome</keyword>